<dbReference type="HOGENOM" id="CLU_038846_0_0_1"/>
<dbReference type="EMBL" id="KN837147">
    <property type="protein sequence ID" value="KIJ40043.1"/>
    <property type="molecule type" value="Genomic_DNA"/>
</dbReference>
<feature type="active site" evidence="3">
    <location>
        <position position="28"/>
    </location>
</feature>
<dbReference type="SUPFAM" id="SSF50630">
    <property type="entry name" value="Acid proteases"/>
    <property type="match status" value="1"/>
</dbReference>
<feature type="domain" description="Peptidase A1" evidence="5">
    <location>
        <begin position="10"/>
        <end position="323"/>
    </location>
</feature>
<dbReference type="InterPro" id="IPR021109">
    <property type="entry name" value="Peptidase_aspartic_dom_sf"/>
</dbReference>
<dbReference type="InterPro" id="IPR001461">
    <property type="entry name" value="Aspartic_peptidase_A1"/>
</dbReference>
<feature type="active site" evidence="3">
    <location>
        <position position="207"/>
    </location>
</feature>
<evidence type="ECO:0000313" key="6">
    <source>
        <dbReference type="EMBL" id="KIJ40043.1"/>
    </source>
</evidence>
<keyword evidence="2 4" id="KW-0064">Aspartyl protease</keyword>
<dbReference type="Proteomes" id="UP000054279">
    <property type="component" value="Unassembled WGS sequence"/>
</dbReference>
<dbReference type="InterPro" id="IPR033121">
    <property type="entry name" value="PEPTIDASE_A1"/>
</dbReference>
<reference evidence="6 7" key="1">
    <citation type="submission" date="2014-06" db="EMBL/GenBank/DDBJ databases">
        <title>Evolutionary Origins and Diversification of the Mycorrhizal Mutualists.</title>
        <authorList>
            <consortium name="DOE Joint Genome Institute"/>
            <consortium name="Mycorrhizal Genomics Consortium"/>
            <person name="Kohler A."/>
            <person name="Kuo A."/>
            <person name="Nagy L.G."/>
            <person name="Floudas D."/>
            <person name="Copeland A."/>
            <person name="Barry K.W."/>
            <person name="Cichocki N."/>
            <person name="Veneault-Fourrey C."/>
            <person name="LaButti K."/>
            <person name="Lindquist E.A."/>
            <person name="Lipzen A."/>
            <person name="Lundell T."/>
            <person name="Morin E."/>
            <person name="Murat C."/>
            <person name="Riley R."/>
            <person name="Ohm R."/>
            <person name="Sun H."/>
            <person name="Tunlid A."/>
            <person name="Henrissat B."/>
            <person name="Grigoriev I.V."/>
            <person name="Hibbett D.S."/>
            <person name="Martin F."/>
        </authorList>
    </citation>
    <scope>NUCLEOTIDE SEQUENCE [LARGE SCALE GENOMIC DNA]</scope>
    <source>
        <strain evidence="6 7">SS14</strain>
    </source>
</reference>
<feature type="non-terminal residue" evidence="6">
    <location>
        <position position="345"/>
    </location>
</feature>
<dbReference type="PROSITE" id="PS00141">
    <property type="entry name" value="ASP_PROTEASE"/>
    <property type="match status" value="2"/>
</dbReference>
<dbReference type="PANTHER" id="PTHR47966">
    <property type="entry name" value="BETA-SITE APP-CLEAVING ENZYME, ISOFORM A-RELATED"/>
    <property type="match status" value="1"/>
</dbReference>
<accession>A0A0C9UA88</accession>
<gene>
    <name evidence="6" type="ORF">M422DRAFT_174297</name>
</gene>
<evidence type="ECO:0000256" key="3">
    <source>
        <dbReference type="PIRSR" id="PIRSR601461-1"/>
    </source>
</evidence>
<keyword evidence="7" id="KW-1185">Reference proteome</keyword>
<dbReference type="PRINTS" id="PR00792">
    <property type="entry name" value="PEPSIN"/>
</dbReference>
<dbReference type="GO" id="GO:0004190">
    <property type="term" value="F:aspartic-type endopeptidase activity"/>
    <property type="evidence" value="ECO:0007669"/>
    <property type="project" value="UniProtKB-KW"/>
</dbReference>
<dbReference type="CDD" id="cd05471">
    <property type="entry name" value="pepsin_like"/>
    <property type="match status" value="1"/>
</dbReference>
<dbReference type="InterPro" id="IPR001969">
    <property type="entry name" value="Aspartic_peptidase_AS"/>
</dbReference>
<evidence type="ECO:0000313" key="7">
    <source>
        <dbReference type="Proteomes" id="UP000054279"/>
    </source>
</evidence>
<evidence type="ECO:0000256" key="4">
    <source>
        <dbReference type="RuleBase" id="RU000454"/>
    </source>
</evidence>
<keyword evidence="4" id="KW-0645">Protease</keyword>
<dbReference type="OrthoDB" id="660550at2759"/>
<dbReference type="PROSITE" id="PS51767">
    <property type="entry name" value="PEPTIDASE_A1"/>
    <property type="match status" value="1"/>
</dbReference>
<name>A0A0C9UA88_SPHS4</name>
<dbReference type="InterPro" id="IPR034164">
    <property type="entry name" value="Pepsin-like_dom"/>
</dbReference>
<proteinExistence type="inferred from homology"/>
<dbReference type="Gene3D" id="2.40.70.10">
    <property type="entry name" value="Acid Proteases"/>
    <property type="match status" value="2"/>
</dbReference>
<evidence type="ECO:0000256" key="1">
    <source>
        <dbReference type="ARBA" id="ARBA00007447"/>
    </source>
</evidence>
<dbReference type="Pfam" id="PF00026">
    <property type="entry name" value="Asp"/>
    <property type="match status" value="1"/>
</dbReference>
<organism evidence="6 7">
    <name type="scientific">Sphaerobolus stellatus (strain SS14)</name>
    <dbReference type="NCBI Taxonomy" id="990650"/>
    <lineage>
        <taxon>Eukaryota</taxon>
        <taxon>Fungi</taxon>
        <taxon>Dikarya</taxon>
        <taxon>Basidiomycota</taxon>
        <taxon>Agaricomycotina</taxon>
        <taxon>Agaricomycetes</taxon>
        <taxon>Phallomycetidae</taxon>
        <taxon>Geastrales</taxon>
        <taxon>Sphaerobolaceae</taxon>
        <taxon>Sphaerobolus</taxon>
    </lineage>
</organism>
<dbReference type="AlphaFoldDB" id="A0A0C9UA88"/>
<evidence type="ECO:0000259" key="5">
    <source>
        <dbReference type="PROSITE" id="PS51767"/>
    </source>
</evidence>
<sequence>VPITNIDTSYTATIGIGSPPTDYTLVVDTGSSNTWVGAGKPYKSTSSSADTGSRVAVSYGSGSFSGKEFTDRVRLGAGLVVDKQSIGVATSSTGFTDVDGILGIGPTDLTERTLSSGDSIPTVTDNLFSQGTILSNLVAISFEPTNFQPVTNGELTFGGVDPSKFIPEITYVSVTNTEPAKNFWGIDQSIRYGDDTNILKLTAGIVDTGTTLLLLATNAFRAYQQATGAIMDETTGLLKIDNFESLKSLFFKIGGTTFEFTADAQTWPRGLNSAIGGDQDSVYLIVNDLGTPSGQGLDFVNGQVFLERFYSVFDYTNKQVGIALTPYTFVPTNQVPGNPFEFSDV</sequence>
<keyword evidence="4" id="KW-0378">Hydrolase</keyword>
<comment type="similarity">
    <text evidence="1 4">Belongs to the peptidase A1 family.</text>
</comment>
<dbReference type="GO" id="GO:0006508">
    <property type="term" value="P:proteolysis"/>
    <property type="evidence" value="ECO:0007669"/>
    <property type="project" value="UniProtKB-KW"/>
</dbReference>
<evidence type="ECO:0000256" key="2">
    <source>
        <dbReference type="ARBA" id="ARBA00022750"/>
    </source>
</evidence>
<protein>
    <recommendedName>
        <fullName evidence="5">Peptidase A1 domain-containing protein</fullName>
    </recommendedName>
</protein>
<dbReference type="PANTHER" id="PTHR47966:SF51">
    <property type="entry name" value="BETA-SITE APP-CLEAVING ENZYME, ISOFORM A-RELATED"/>
    <property type="match status" value="1"/>
</dbReference>